<protein>
    <submittedName>
        <fullName evidence="2">Nuclear transport factor 2 family protein</fullName>
    </submittedName>
</protein>
<dbReference type="Pfam" id="PF12680">
    <property type="entry name" value="SnoaL_2"/>
    <property type="match status" value="1"/>
</dbReference>
<dbReference type="Gene3D" id="3.10.450.50">
    <property type="match status" value="1"/>
</dbReference>
<reference evidence="2 3" key="1">
    <citation type="submission" date="2020-02" db="EMBL/GenBank/DDBJ databases">
        <title>Draft genome sequence of two Spirosoma agri KCTC 52727 and Spirosoma terrae KCTC 52035.</title>
        <authorList>
            <person name="Rojas J."/>
            <person name="Ambika Manirajan B."/>
            <person name="Ratering S."/>
            <person name="Suarez C."/>
            <person name="Schnell S."/>
        </authorList>
    </citation>
    <scope>NUCLEOTIDE SEQUENCE [LARGE SCALE GENOMIC DNA]</scope>
    <source>
        <strain evidence="2 3">KCTC 52727</strain>
    </source>
</reference>
<dbReference type="AlphaFoldDB" id="A0A6M0IS67"/>
<evidence type="ECO:0000313" key="3">
    <source>
        <dbReference type="Proteomes" id="UP000477386"/>
    </source>
</evidence>
<gene>
    <name evidence="2" type="ORF">GK091_28390</name>
</gene>
<keyword evidence="3" id="KW-1185">Reference proteome</keyword>
<evidence type="ECO:0000259" key="1">
    <source>
        <dbReference type="Pfam" id="PF12680"/>
    </source>
</evidence>
<proteinExistence type="predicted"/>
<dbReference type="SUPFAM" id="SSF54427">
    <property type="entry name" value="NTF2-like"/>
    <property type="match status" value="1"/>
</dbReference>
<sequence>MEATNKSILEEGNAAIAAGNNEGFLSLCSEDTEWTFVGEQTLRGKEAVRQWMAAKYMEPPTNRVAHLIAEGEWLTVLGSLITKDQNGQVAQYAYCDVWRFREGKLVELKAFVINSETKY</sequence>
<dbReference type="EMBL" id="JAAGNZ010000009">
    <property type="protein sequence ID" value="NEU70817.1"/>
    <property type="molecule type" value="Genomic_DNA"/>
</dbReference>
<dbReference type="RefSeq" id="WP_164044130.1">
    <property type="nucleotide sequence ID" value="NZ_JAAGNZ010000009.1"/>
</dbReference>
<accession>A0A6M0IS67</accession>
<dbReference type="InterPro" id="IPR032710">
    <property type="entry name" value="NTF2-like_dom_sf"/>
</dbReference>
<name>A0A6M0IS67_9BACT</name>
<comment type="caution">
    <text evidence="2">The sequence shown here is derived from an EMBL/GenBank/DDBJ whole genome shotgun (WGS) entry which is preliminary data.</text>
</comment>
<evidence type="ECO:0000313" key="2">
    <source>
        <dbReference type="EMBL" id="NEU70817.1"/>
    </source>
</evidence>
<feature type="domain" description="SnoaL-like" evidence="1">
    <location>
        <begin position="13"/>
        <end position="107"/>
    </location>
</feature>
<organism evidence="2 3">
    <name type="scientific">Spirosoma agri</name>
    <dbReference type="NCBI Taxonomy" id="1987381"/>
    <lineage>
        <taxon>Bacteria</taxon>
        <taxon>Pseudomonadati</taxon>
        <taxon>Bacteroidota</taxon>
        <taxon>Cytophagia</taxon>
        <taxon>Cytophagales</taxon>
        <taxon>Cytophagaceae</taxon>
        <taxon>Spirosoma</taxon>
    </lineage>
</organism>
<dbReference type="InterPro" id="IPR037401">
    <property type="entry name" value="SnoaL-like"/>
</dbReference>
<dbReference type="Proteomes" id="UP000477386">
    <property type="component" value="Unassembled WGS sequence"/>
</dbReference>